<proteinExistence type="predicted"/>
<name>A0A328XZV5_9GAMM</name>
<dbReference type="EMBL" id="QLSX01000003">
    <property type="protein sequence ID" value="RAR63113.1"/>
    <property type="molecule type" value="Genomic_DNA"/>
</dbReference>
<accession>A0A328XZV5</accession>
<evidence type="ECO:0000313" key="1">
    <source>
        <dbReference type="EMBL" id="RAR63113.1"/>
    </source>
</evidence>
<reference evidence="1 2" key="1">
    <citation type="submission" date="2018-06" db="EMBL/GenBank/DDBJ databases">
        <title>Comparative analysis of microorganisms from saline springs in Andes Mountain Range, Colombia.</title>
        <authorList>
            <person name="Rubin E."/>
        </authorList>
    </citation>
    <scope>NUCLEOTIDE SEQUENCE [LARGE SCALE GENOMIC DNA]</scope>
    <source>
        <strain evidence="1 2">USBA-857</strain>
    </source>
</reference>
<organism evidence="1 2">
    <name type="scientific">Onishia taeanensis</name>
    <dbReference type="NCBI Taxonomy" id="284577"/>
    <lineage>
        <taxon>Bacteria</taxon>
        <taxon>Pseudomonadati</taxon>
        <taxon>Pseudomonadota</taxon>
        <taxon>Gammaproteobacteria</taxon>
        <taxon>Oceanospirillales</taxon>
        <taxon>Halomonadaceae</taxon>
        <taxon>Onishia</taxon>
    </lineage>
</organism>
<evidence type="ECO:0000313" key="2">
    <source>
        <dbReference type="Proteomes" id="UP000249700"/>
    </source>
</evidence>
<gene>
    <name evidence="1" type="ORF">BCL93_103346</name>
</gene>
<dbReference type="AlphaFoldDB" id="A0A328XZV5"/>
<protein>
    <submittedName>
        <fullName evidence="1">Uncharacterized protein</fullName>
    </submittedName>
</protein>
<comment type="caution">
    <text evidence="1">The sequence shown here is derived from an EMBL/GenBank/DDBJ whole genome shotgun (WGS) entry which is preliminary data.</text>
</comment>
<dbReference type="Proteomes" id="UP000249700">
    <property type="component" value="Unassembled WGS sequence"/>
</dbReference>
<sequence>MRDNLLTVGWFMDSPIGDDEFFATPVSIRDAVRLIKRYRRIDTMHVGIAAQPTTGETP</sequence>